<dbReference type="Gene3D" id="3.80.10.10">
    <property type="entry name" value="Ribonuclease Inhibitor"/>
    <property type="match status" value="2"/>
</dbReference>
<evidence type="ECO:0000256" key="3">
    <source>
        <dbReference type="ARBA" id="ARBA00022737"/>
    </source>
</evidence>
<dbReference type="PANTHER" id="PTHR24369">
    <property type="entry name" value="ANTIGEN BSP, PUTATIVE-RELATED"/>
    <property type="match status" value="1"/>
</dbReference>
<dbReference type="PROSITE" id="PS51450">
    <property type="entry name" value="LRR"/>
    <property type="match status" value="2"/>
</dbReference>
<evidence type="ECO:0000256" key="1">
    <source>
        <dbReference type="ARBA" id="ARBA00022614"/>
    </source>
</evidence>
<dbReference type="Proteomes" id="UP000694388">
    <property type="component" value="Unplaced"/>
</dbReference>
<sequence>SRQTISVWTSLCARGHCRAETGKGLPQTVSTKLEAQNPQRSCFNYSRTYDCSFSNLLVFPKGIPKNTEWVRVTFTKLTEIPATAFRGLPNLYQLCLNNNRLSSLPSDIFDALSNLQALSLQNNNLHSIPRGLFDGLVDLQRIRFWNYLRSLPLGLPAGLFEHTPLLHTLSVSHNLLSSIPSHLIDHLNHLKSLSARRNPWVCDCNIVGFSHWLRIHRTQVRHVNEIQCASSKSPIIKFDASVLPNCSTNISIVIDGEDRLVNSNSDNAVSAIVPYILDIIVAFTFSQMINWLTIVVLYGACLLSTSRRV</sequence>
<accession>A0A8C4NGI5</accession>
<keyword evidence="4" id="KW-0472">Membrane</keyword>
<dbReference type="InterPro" id="IPR001611">
    <property type="entry name" value="Leu-rich_rpt"/>
</dbReference>
<evidence type="ECO:0000256" key="4">
    <source>
        <dbReference type="SAM" id="Phobius"/>
    </source>
</evidence>
<dbReference type="Ensembl" id="ENSEBUT00000006799.1">
    <property type="protein sequence ID" value="ENSEBUP00000006344.1"/>
    <property type="gene ID" value="ENSEBUG00000004200.1"/>
</dbReference>
<keyword evidence="4" id="KW-1133">Transmembrane helix</keyword>
<reference evidence="6" key="1">
    <citation type="submission" date="2025-08" db="UniProtKB">
        <authorList>
            <consortium name="Ensembl"/>
        </authorList>
    </citation>
    <scope>IDENTIFICATION</scope>
</reference>
<dbReference type="Pfam" id="PF13855">
    <property type="entry name" value="LRR_8"/>
    <property type="match status" value="1"/>
</dbReference>
<keyword evidence="1" id="KW-0433">Leucine-rich repeat</keyword>
<dbReference type="PANTHER" id="PTHR24369:SF210">
    <property type="entry name" value="CHAOPTIN-RELATED"/>
    <property type="match status" value="1"/>
</dbReference>
<dbReference type="SMART" id="SM00082">
    <property type="entry name" value="LRRCT"/>
    <property type="match status" value="1"/>
</dbReference>
<name>A0A8C4NGI5_EPTBU</name>
<dbReference type="InterPro" id="IPR003591">
    <property type="entry name" value="Leu-rich_rpt_typical-subtyp"/>
</dbReference>
<protein>
    <recommendedName>
        <fullName evidence="5">LRRCT domain-containing protein</fullName>
    </recommendedName>
</protein>
<keyword evidence="7" id="KW-1185">Reference proteome</keyword>
<feature type="domain" description="LRRCT" evidence="5">
    <location>
        <begin position="198"/>
        <end position="247"/>
    </location>
</feature>
<dbReference type="GeneTree" id="ENSGT00940000165601"/>
<dbReference type="AlphaFoldDB" id="A0A8C4NGI5"/>
<keyword evidence="2" id="KW-0732">Signal</keyword>
<evidence type="ECO:0000313" key="7">
    <source>
        <dbReference type="Proteomes" id="UP000694388"/>
    </source>
</evidence>
<proteinExistence type="predicted"/>
<keyword evidence="4" id="KW-0812">Transmembrane</keyword>
<keyword evidence="3" id="KW-0677">Repeat</keyword>
<evidence type="ECO:0000259" key="5">
    <source>
        <dbReference type="SMART" id="SM00082"/>
    </source>
</evidence>
<dbReference type="SUPFAM" id="SSF52058">
    <property type="entry name" value="L domain-like"/>
    <property type="match status" value="1"/>
</dbReference>
<organism evidence="6 7">
    <name type="scientific">Eptatretus burgeri</name>
    <name type="common">Inshore hagfish</name>
    <dbReference type="NCBI Taxonomy" id="7764"/>
    <lineage>
        <taxon>Eukaryota</taxon>
        <taxon>Metazoa</taxon>
        <taxon>Chordata</taxon>
        <taxon>Craniata</taxon>
        <taxon>Vertebrata</taxon>
        <taxon>Cyclostomata</taxon>
        <taxon>Myxini</taxon>
        <taxon>Myxiniformes</taxon>
        <taxon>Myxinidae</taxon>
        <taxon>Eptatretinae</taxon>
        <taxon>Eptatretus</taxon>
    </lineage>
</organism>
<dbReference type="SMART" id="SM00369">
    <property type="entry name" value="LRR_TYP"/>
    <property type="match status" value="3"/>
</dbReference>
<dbReference type="GO" id="GO:0005886">
    <property type="term" value="C:plasma membrane"/>
    <property type="evidence" value="ECO:0007669"/>
    <property type="project" value="TreeGrafter"/>
</dbReference>
<evidence type="ECO:0000256" key="2">
    <source>
        <dbReference type="ARBA" id="ARBA00022729"/>
    </source>
</evidence>
<evidence type="ECO:0000313" key="6">
    <source>
        <dbReference type="Ensembl" id="ENSEBUP00000006344.1"/>
    </source>
</evidence>
<reference evidence="6" key="2">
    <citation type="submission" date="2025-09" db="UniProtKB">
        <authorList>
            <consortium name="Ensembl"/>
        </authorList>
    </citation>
    <scope>IDENTIFICATION</scope>
</reference>
<feature type="transmembrane region" description="Helical" evidence="4">
    <location>
        <begin position="275"/>
        <end position="303"/>
    </location>
</feature>
<dbReference type="InterPro" id="IPR050541">
    <property type="entry name" value="LRR_TM_domain-containing"/>
</dbReference>
<dbReference type="InterPro" id="IPR000483">
    <property type="entry name" value="Cys-rich_flank_reg_C"/>
</dbReference>
<dbReference type="InterPro" id="IPR032675">
    <property type="entry name" value="LRR_dom_sf"/>
</dbReference>